<accession>A0A7S4SAJ3</accession>
<dbReference type="Pfam" id="PF13475">
    <property type="entry name" value="DUF4116"/>
    <property type="match status" value="1"/>
</dbReference>
<evidence type="ECO:0000313" key="2">
    <source>
        <dbReference type="EMBL" id="CAE4639489.1"/>
    </source>
</evidence>
<dbReference type="AlphaFoldDB" id="A0A7S4SAJ3"/>
<gene>
    <name evidence="2" type="ORF">AMON00008_LOCUS47328</name>
</gene>
<feature type="domain" description="DUF4116" evidence="1">
    <location>
        <begin position="161"/>
        <end position="194"/>
    </location>
</feature>
<protein>
    <recommendedName>
        <fullName evidence="1">DUF4116 domain-containing protein</fullName>
    </recommendedName>
</protein>
<proteinExistence type="predicted"/>
<dbReference type="InterPro" id="IPR025197">
    <property type="entry name" value="DUF4116"/>
</dbReference>
<organism evidence="2">
    <name type="scientific">Alexandrium monilatum</name>
    <dbReference type="NCBI Taxonomy" id="311494"/>
    <lineage>
        <taxon>Eukaryota</taxon>
        <taxon>Sar</taxon>
        <taxon>Alveolata</taxon>
        <taxon>Dinophyceae</taxon>
        <taxon>Gonyaulacales</taxon>
        <taxon>Pyrocystaceae</taxon>
        <taxon>Alexandrium</taxon>
    </lineage>
</organism>
<name>A0A7S4SAJ3_9DINO</name>
<reference evidence="2" key="1">
    <citation type="submission" date="2021-01" db="EMBL/GenBank/DDBJ databases">
        <authorList>
            <person name="Corre E."/>
            <person name="Pelletier E."/>
            <person name="Niang G."/>
            <person name="Scheremetjew M."/>
            <person name="Finn R."/>
            <person name="Kale V."/>
            <person name="Holt S."/>
            <person name="Cochrane G."/>
            <person name="Meng A."/>
            <person name="Brown T."/>
            <person name="Cohen L."/>
        </authorList>
    </citation>
    <scope>NUCLEOTIDE SEQUENCE</scope>
    <source>
        <strain evidence="2">CCMP3105</strain>
    </source>
</reference>
<sequence>MVLDRPAALRRFAAELGYAVRHAARGLSDLDKARFVSPVYDVMDDLGGSLRAYLVKNDKERDFASAPSQVSGAVGLLVDLAVAGSPVVLCLDRLVPRDAHARADKKVRFDLFPEFLEPVSPVVSSLDFAAEALHADRDEDVQAVLQDCPAHVLADEELHADRDVVNQAVQLDCSALELADDELHADRDDLMQAVALGDSASADLHGVLAATSGLAAGVSAIDEGIKPLEDPGQDVREQVRDLQVRAQSLQAEIDEPALPLQAPAPAVGAVDSAVAIQGDIPAPDPNYEIEAHLGAAASSLSHSRFPERWLASLMESDASRACGPPPLDGKAVRKAKKRVVADCMRGEFENLFA</sequence>
<evidence type="ECO:0000259" key="1">
    <source>
        <dbReference type="Pfam" id="PF13475"/>
    </source>
</evidence>
<dbReference type="EMBL" id="HBNR01066983">
    <property type="protein sequence ID" value="CAE4639489.1"/>
    <property type="molecule type" value="Transcribed_RNA"/>
</dbReference>